<gene>
    <name evidence="4" type="ORF">CHIRRI_LOCUS13195</name>
</gene>
<dbReference type="Gene3D" id="3.80.10.10">
    <property type="entry name" value="Ribonuclease Inhibitor"/>
    <property type="match status" value="1"/>
</dbReference>
<sequence length="286" mass="33011">MKNIVLSFLLILAVSSMTLSHKIIGTCYKDKNSLRNSQYFTLECSASNSINIYSRNENITSAEAYIAPNDIKELKKKLVSFDKVDGFKFVMNEIRYFPKGIERFFTNLVALTVEYSNLQEIKQVDLKPFPKLIFLNLSVNMLKIIEKDLFKFNPLLQAIDLTNNIIKEIDGNVFEGLNSLNSLKISMNLCVQVNAVGRKNVENFIKELKIFCKKKEQKFILDEKKGTKFNWRKYFWIILISGTSAVVFLIYGLFKILMTVKVAPKNEKLSVCDPQSQQELKNNVWI</sequence>
<evidence type="ECO:0000313" key="5">
    <source>
        <dbReference type="Proteomes" id="UP001153620"/>
    </source>
</evidence>
<proteinExistence type="predicted"/>
<feature type="signal peptide" evidence="3">
    <location>
        <begin position="1"/>
        <end position="20"/>
    </location>
</feature>
<reference evidence="4" key="2">
    <citation type="submission" date="2022-10" db="EMBL/GenBank/DDBJ databases">
        <authorList>
            <consortium name="ENA_rothamsted_submissions"/>
            <consortium name="culmorum"/>
            <person name="King R."/>
        </authorList>
    </citation>
    <scope>NUCLEOTIDE SEQUENCE</scope>
</reference>
<keyword evidence="2" id="KW-1133">Transmembrane helix</keyword>
<keyword evidence="5" id="KW-1185">Reference proteome</keyword>
<protein>
    <submittedName>
        <fullName evidence="4">Uncharacterized protein</fullName>
    </submittedName>
</protein>
<dbReference type="InterPro" id="IPR032675">
    <property type="entry name" value="LRR_dom_sf"/>
</dbReference>
<organism evidence="4 5">
    <name type="scientific">Chironomus riparius</name>
    <dbReference type="NCBI Taxonomy" id="315576"/>
    <lineage>
        <taxon>Eukaryota</taxon>
        <taxon>Metazoa</taxon>
        <taxon>Ecdysozoa</taxon>
        <taxon>Arthropoda</taxon>
        <taxon>Hexapoda</taxon>
        <taxon>Insecta</taxon>
        <taxon>Pterygota</taxon>
        <taxon>Neoptera</taxon>
        <taxon>Endopterygota</taxon>
        <taxon>Diptera</taxon>
        <taxon>Nematocera</taxon>
        <taxon>Chironomoidea</taxon>
        <taxon>Chironomidae</taxon>
        <taxon>Chironominae</taxon>
        <taxon>Chironomus</taxon>
    </lineage>
</organism>
<dbReference type="EMBL" id="OU895880">
    <property type="protein sequence ID" value="CAG9810381.1"/>
    <property type="molecule type" value="Genomic_DNA"/>
</dbReference>
<dbReference type="OrthoDB" id="694479at2759"/>
<reference evidence="4" key="1">
    <citation type="submission" date="2022-01" db="EMBL/GenBank/DDBJ databases">
        <authorList>
            <person name="King R."/>
        </authorList>
    </citation>
    <scope>NUCLEOTIDE SEQUENCE</scope>
</reference>
<accession>A0A9N9S4T2</accession>
<dbReference type="AlphaFoldDB" id="A0A9N9S4T2"/>
<keyword evidence="1 3" id="KW-0732">Signal</keyword>
<dbReference type="InterPro" id="IPR050328">
    <property type="entry name" value="Dev_Immune_Receptor"/>
</dbReference>
<keyword evidence="2" id="KW-0472">Membrane</keyword>
<evidence type="ECO:0000256" key="2">
    <source>
        <dbReference type="SAM" id="Phobius"/>
    </source>
</evidence>
<keyword evidence="2" id="KW-0812">Transmembrane</keyword>
<evidence type="ECO:0000256" key="3">
    <source>
        <dbReference type="SAM" id="SignalP"/>
    </source>
</evidence>
<name>A0A9N9S4T2_9DIPT</name>
<dbReference type="Proteomes" id="UP001153620">
    <property type="component" value="Chromosome 4"/>
</dbReference>
<dbReference type="SUPFAM" id="SSF52058">
    <property type="entry name" value="L domain-like"/>
    <property type="match status" value="1"/>
</dbReference>
<dbReference type="PANTHER" id="PTHR24373">
    <property type="entry name" value="SLIT RELATED LEUCINE-RICH REPEAT NEURONAL PROTEIN"/>
    <property type="match status" value="1"/>
</dbReference>
<dbReference type="PANTHER" id="PTHR24373:SF393">
    <property type="entry name" value="PROTEIN SLIT-LIKE PROTEIN"/>
    <property type="match status" value="1"/>
</dbReference>
<feature type="chain" id="PRO_5040323898" evidence="3">
    <location>
        <begin position="21"/>
        <end position="286"/>
    </location>
</feature>
<evidence type="ECO:0000256" key="1">
    <source>
        <dbReference type="ARBA" id="ARBA00022729"/>
    </source>
</evidence>
<feature type="transmembrane region" description="Helical" evidence="2">
    <location>
        <begin position="234"/>
        <end position="254"/>
    </location>
</feature>
<evidence type="ECO:0000313" key="4">
    <source>
        <dbReference type="EMBL" id="CAG9810381.1"/>
    </source>
</evidence>